<feature type="compositionally biased region" description="Low complexity" evidence="1">
    <location>
        <begin position="281"/>
        <end position="295"/>
    </location>
</feature>
<dbReference type="GeneID" id="25320089"/>
<dbReference type="SMART" id="SM00225">
    <property type="entry name" value="BTB"/>
    <property type="match status" value="1"/>
</dbReference>
<comment type="caution">
    <text evidence="3">The sequence shown here is derived from an EMBL/GenBank/DDBJ whole genome shotgun (WGS) entry which is preliminary data.</text>
</comment>
<dbReference type="Pfam" id="PF00651">
    <property type="entry name" value="BTB"/>
    <property type="match status" value="1"/>
</dbReference>
<dbReference type="PROSITE" id="PS50097">
    <property type="entry name" value="BTB"/>
    <property type="match status" value="1"/>
</dbReference>
<evidence type="ECO:0000313" key="3">
    <source>
        <dbReference type="EMBL" id="KKA18231.1"/>
    </source>
</evidence>
<dbReference type="OrthoDB" id="6359816at2759"/>
<sequence>MLEDLKRKAAAESSLQNNSPHSAKRLHQMAPAQSVFAHDGLGRRLFHNPKYSDLTIVCRSESFAVHRCIVCPRSDFIAAACDSQFQEASSRRIELNDEDPQMVKRMLEYLYTLDYGVESIDGCLSQMSAGGVGGNAPETGPNSNPLPPAAPQDSLVFHIHMYLLADRLLIAGLKSLAGKKLSEKLRQRLDQGSFCQAVAEIYKLAPQHDPYLRSLVVQITLDRLTELRKGNGAGSAILPNSLLVEVPKFACDLSVNMMNKCVSEWEKNEPCYKNWTKNVPAAANTNTPNKGGNAARKSMTNAPTQRGQFGRQ</sequence>
<accession>A0A0F4YK44</accession>
<dbReference type="CDD" id="cd18186">
    <property type="entry name" value="BTB_POZ_ZBTB_KLHL-like"/>
    <property type="match status" value="1"/>
</dbReference>
<feature type="domain" description="BTB" evidence="2">
    <location>
        <begin position="52"/>
        <end position="119"/>
    </location>
</feature>
<evidence type="ECO:0000313" key="4">
    <source>
        <dbReference type="Proteomes" id="UP000053958"/>
    </source>
</evidence>
<evidence type="ECO:0000256" key="1">
    <source>
        <dbReference type="SAM" id="MobiDB-lite"/>
    </source>
</evidence>
<feature type="region of interest" description="Disordered" evidence="1">
    <location>
        <begin position="8"/>
        <end position="28"/>
    </location>
</feature>
<dbReference type="Proteomes" id="UP000053958">
    <property type="component" value="Unassembled WGS sequence"/>
</dbReference>
<dbReference type="Gene3D" id="3.30.710.10">
    <property type="entry name" value="Potassium Channel Kv1.1, Chain A"/>
    <property type="match status" value="1"/>
</dbReference>
<organism evidence="3 4">
    <name type="scientific">Rasamsonia emersonii (strain ATCC 16479 / CBS 393.64 / IMI 116815)</name>
    <dbReference type="NCBI Taxonomy" id="1408163"/>
    <lineage>
        <taxon>Eukaryota</taxon>
        <taxon>Fungi</taxon>
        <taxon>Dikarya</taxon>
        <taxon>Ascomycota</taxon>
        <taxon>Pezizomycotina</taxon>
        <taxon>Eurotiomycetes</taxon>
        <taxon>Eurotiomycetidae</taxon>
        <taxon>Eurotiales</taxon>
        <taxon>Trichocomaceae</taxon>
        <taxon>Rasamsonia</taxon>
    </lineage>
</organism>
<evidence type="ECO:0000259" key="2">
    <source>
        <dbReference type="PROSITE" id="PS50097"/>
    </source>
</evidence>
<proteinExistence type="predicted"/>
<reference evidence="3 4" key="1">
    <citation type="submission" date="2015-04" db="EMBL/GenBank/DDBJ databases">
        <authorList>
            <person name="Heijne W.H."/>
            <person name="Fedorova N.D."/>
            <person name="Nierman W.C."/>
            <person name="Vollebregt A.W."/>
            <person name="Zhao Z."/>
            <person name="Wu L."/>
            <person name="Kumar M."/>
            <person name="Stam H."/>
            <person name="van den Berg M.A."/>
            <person name="Pel H.J."/>
        </authorList>
    </citation>
    <scope>NUCLEOTIDE SEQUENCE [LARGE SCALE GENOMIC DNA]</scope>
    <source>
        <strain evidence="3 4">CBS 393.64</strain>
    </source>
</reference>
<feature type="compositionally biased region" description="Polar residues" evidence="1">
    <location>
        <begin position="298"/>
        <end position="312"/>
    </location>
</feature>
<dbReference type="InterPro" id="IPR011333">
    <property type="entry name" value="SKP1/BTB/POZ_sf"/>
</dbReference>
<gene>
    <name evidence="3" type="ORF">T310_7824</name>
</gene>
<keyword evidence="4" id="KW-1185">Reference proteome</keyword>
<dbReference type="PANTHER" id="PTHR47843">
    <property type="entry name" value="BTB DOMAIN-CONTAINING PROTEIN-RELATED"/>
    <property type="match status" value="1"/>
</dbReference>
<dbReference type="RefSeq" id="XP_013324843.1">
    <property type="nucleotide sequence ID" value="XM_013469389.1"/>
</dbReference>
<feature type="region of interest" description="Disordered" evidence="1">
    <location>
        <begin position="281"/>
        <end position="312"/>
    </location>
</feature>
<name>A0A0F4YK44_RASE3</name>
<dbReference type="SUPFAM" id="SSF54695">
    <property type="entry name" value="POZ domain"/>
    <property type="match status" value="1"/>
</dbReference>
<dbReference type="EMBL" id="LASV01000480">
    <property type="protein sequence ID" value="KKA18231.1"/>
    <property type="molecule type" value="Genomic_DNA"/>
</dbReference>
<protein>
    <recommendedName>
        <fullName evidence="2">BTB domain-containing protein</fullName>
    </recommendedName>
</protein>
<dbReference type="STRING" id="1408163.A0A0F4YK44"/>
<dbReference type="InterPro" id="IPR000210">
    <property type="entry name" value="BTB/POZ_dom"/>
</dbReference>
<dbReference type="PANTHER" id="PTHR47843:SF5">
    <property type="entry name" value="BTB_POZ DOMAIN PROTEIN"/>
    <property type="match status" value="1"/>
</dbReference>
<dbReference type="AlphaFoldDB" id="A0A0F4YK44"/>